<reference evidence="2" key="1">
    <citation type="submission" date="2016-11" db="UniProtKB">
        <authorList>
            <consortium name="WormBaseParasite"/>
        </authorList>
    </citation>
    <scope>IDENTIFICATION</scope>
    <source>
        <strain evidence="2">KR3021</strain>
    </source>
</reference>
<name>A0AC35TMH1_9BILA</name>
<organism evidence="1 2">
    <name type="scientific">Rhabditophanes sp. KR3021</name>
    <dbReference type="NCBI Taxonomy" id="114890"/>
    <lineage>
        <taxon>Eukaryota</taxon>
        <taxon>Metazoa</taxon>
        <taxon>Ecdysozoa</taxon>
        <taxon>Nematoda</taxon>
        <taxon>Chromadorea</taxon>
        <taxon>Rhabditida</taxon>
        <taxon>Tylenchina</taxon>
        <taxon>Panagrolaimomorpha</taxon>
        <taxon>Strongyloidoidea</taxon>
        <taxon>Alloionematidae</taxon>
        <taxon>Rhabditophanes</taxon>
    </lineage>
</organism>
<evidence type="ECO:0000313" key="2">
    <source>
        <dbReference type="WBParaSite" id="RSKR_0000201200.1"/>
    </source>
</evidence>
<accession>A0AC35TMH1</accession>
<proteinExistence type="predicted"/>
<evidence type="ECO:0000313" key="1">
    <source>
        <dbReference type="Proteomes" id="UP000095286"/>
    </source>
</evidence>
<sequence length="554" mass="62699">MAELSFRDTILLNLREKHIRQQQIEKYISSYNELSSAYSLLSLKYATKQNLNPQNGEGISIEQSAAERQLKALTDILSKLQGSNNLLEEKVKEHETTIDELTKSNEALTKENNTFKIVIESNDIMLRNQEEDLLNERAAMKLLSDDYIEVSLRATMLNEELSRSRAEYFAIVEQFTNLKLKEADRMNAEVDIEFERQNLKKIANIHEAISNSPKIDLLNSSVHSACSFEMIAEDERNQIPMGSLGGFDVLMSECVSKTTCGDAFEILDLRWDHTGDALYIASGNKAVFKQLFKSERLFPCASFNKAKKAVNRIDLCEDKGLLLGASNDFCIYVWNTSNQTCRSTFTGHQQDVFSAKFFDDNKKLISGGRDKLVKVWDLNQQQIIRNFTPGTTCNDLIDFPDMNSCFLSGHQNKKLYLWDDRTSDSQAVSSYEFEDKIRSLSAVPCSGEIVCEIADDTLTRIDPRYMTEKRSYSAEQYKSLHTLTKCCISPNGNYLATGSSNGNIFIWNLDSSKMEKVLSCGKNGHDKPVISVAWHPNGNYLASGDAKGNICIWR</sequence>
<dbReference type="WBParaSite" id="RSKR_0000201200.1">
    <property type="protein sequence ID" value="RSKR_0000201200.1"/>
    <property type="gene ID" value="RSKR_0000201200"/>
</dbReference>
<dbReference type="Proteomes" id="UP000095286">
    <property type="component" value="Unplaced"/>
</dbReference>
<protein>
    <submittedName>
        <fullName evidence="2">WD_REPEATS_REGION domain-containing protein</fullName>
    </submittedName>
</protein>